<dbReference type="Proteomes" id="UP000327194">
    <property type="component" value="Chromosome"/>
</dbReference>
<accession>A0AAE6P2E3</accession>
<evidence type="ECO:0000313" key="3">
    <source>
        <dbReference type="Proteomes" id="UP000327194"/>
    </source>
</evidence>
<dbReference type="RefSeq" id="WP_029327206.1">
    <property type="nucleotide sequence ID" value="NZ_RIGT01000003.1"/>
</dbReference>
<feature type="transmembrane region" description="Helical" evidence="1">
    <location>
        <begin position="42"/>
        <end position="58"/>
    </location>
</feature>
<evidence type="ECO:0008006" key="4">
    <source>
        <dbReference type="Google" id="ProtNLM"/>
    </source>
</evidence>
<protein>
    <recommendedName>
        <fullName evidence="4">DUF2628 domain-containing protein</fullName>
    </recommendedName>
</protein>
<keyword evidence="1" id="KW-0812">Transmembrane</keyword>
<keyword evidence="1" id="KW-0472">Membrane</keyword>
<reference evidence="2 3" key="1">
    <citation type="submission" date="2019-10" db="EMBL/GenBank/DDBJ databases">
        <title>Genome sequencing of Lactobacillus fructivorans.</title>
        <authorList>
            <person name="Kim K."/>
        </authorList>
    </citation>
    <scope>NUCLEOTIDE SEQUENCE [LARGE SCALE GENOMIC DNA]</scope>
    <source>
        <strain evidence="2 3">LF543</strain>
    </source>
</reference>
<sequence>MSMNPFDNDNNNGNNGMNNMFLPPNYAVVQNKETQEVKVQKVGFSFTTLVFGIWPSVFRGDFYNTLCMIGVDFILAMVLTFLTGLNIAASAYEVFLIMPLAWSFVYNMMFFRHLQNKGFVPIDKRSAELLKRSHYFK</sequence>
<keyword evidence="1" id="KW-1133">Transmembrane helix</keyword>
<evidence type="ECO:0000313" key="2">
    <source>
        <dbReference type="EMBL" id="QFX93127.1"/>
    </source>
</evidence>
<gene>
    <name evidence="2" type="ORF">LF543_06085</name>
</gene>
<name>A0AAE6P2E3_9LACO</name>
<dbReference type="AlphaFoldDB" id="A0AAE6P2E3"/>
<proteinExistence type="predicted"/>
<evidence type="ECO:0000256" key="1">
    <source>
        <dbReference type="SAM" id="Phobius"/>
    </source>
</evidence>
<organism evidence="2 3">
    <name type="scientific">Fructilactobacillus fructivorans</name>
    <dbReference type="NCBI Taxonomy" id="1614"/>
    <lineage>
        <taxon>Bacteria</taxon>
        <taxon>Bacillati</taxon>
        <taxon>Bacillota</taxon>
        <taxon>Bacilli</taxon>
        <taxon>Lactobacillales</taxon>
        <taxon>Lactobacillaceae</taxon>
        <taxon>Fructilactobacillus</taxon>
    </lineage>
</organism>
<dbReference type="KEGG" id="lfv:LF543_06085"/>
<dbReference type="EMBL" id="CP045562">
    <property type="protein sequence ID" value="QFX93127.1"/>
    <property type="molecule type" value="Genomic_DNA"/>
</dbReference>
<feature type="transmembrane region" description="Helical" evidence="1">
    <location>
        <begin position="94"/>
        <end position="111"/>
    </location>
</feature>